<name>A0AA40CUK8_9PEZI</name>
<gene>
    <name evidence="2" type="ORF">B0T16DRAFT_410790</name>
</gene>
<keyword evidence="3" id="KW-1185">Reference proteome</keyword>
<sequence>MITTKKHGHPIKLPLFPPRRDSRVDFQGFCASLQLTSSRLQEVAPQLPLGGKEGGARFLPKHTRRSHQDQQAVLLRCRRSPLSHRSSTQR</sequence>
<evidence type="ECO:0000313" key="2">
    <source>
        <dbReference type="EMBL" id="KAK0649853.1"/>
    </source>
</evidence>
<organism evidence="2 3">
    <name type="scientific">Cercophora newfieldiana</name>
    <dbReference type="NCBI Taxonomy" id="92897"/>
    <lineage>
        <taxon>Eukaryota</taxon>
        <taxon>Fungi</taxon>
        <taxon>Dikarya</taxon>
        <taxon>Ascomycota</taxon>
        <taxon>Pezizomycotina</taxon>
        <taxon>Sordariomycetes</taxon>
        <taxon>Sordariomycetidae</taxon>
        <taxon>Sordariales</taxon>
        <taxon>Lasiosphaeriaceae</taxon>
        <taxon>Cercophora</taxon>
    </lineage>
</organism>
<protein>
    <submittedName>
        <fullName evidence="2">Uncharacterized protein</fullName>
    </submittedName>
</protein>
<evidence type="ECO:0000313" key="3">
    <source>
        <dbReference type="Proteomes" id="UP001174936"/>
    </source>
</evidence>
<accession>A0AA40CUK8</accession>
<proteinExistence type="predicted"/>
<dbReference type="Proteomes" id="UP001174936">
    <property type="component" value="Unassembled WGS sequence"/>
</dbReference>
<reference evidence="2" key="1">
    <citation type="submission" date="2023-06" db="EMBL/GenBank/DDBJ databases">
        <title>Genome-scale phylogeny and comparative genomics of the fungal order Sordariales.</title>
        <authorList>
            <consortium name="Lawrence Berkeley National Laboratory"/>
            <person name="Hensen N."/>
            <person name="Bonometti L."/>
            <person name="Westerberg I."/>
            <person name="Brannstrom I.O."/>
            <person name="Guillou S."/>
            <person name="Cros-Aarteil S."/>
            <person name="Calhoun S."/>
            <person name="Haridas S."/>
            <person name="Kuo A."/>
            <person name="Mondo S."/>
            <person name="Pangilinan J."/>
            <person name="Riley R."/>
            <person name="Labutti K."/>
            <person name="Andreopoulos B."/>
            <person name="Lipzen A."/>
            <person name="Chen C."/>
            <person name="Yanf M."/>
            <person name="Daum C."/>
            <person name="Ng V."/>
            <person name="Clum A."/>
            <person name="Steindorff A."/>
            <person name="Ohm R."/>
            <person name="Martin F."/>
            <person name="Silar P."/>
            <person name="Natvig D."/>
            <person name="Lalanne C."/>
            <person name="Gautier V."/>
            <person name="Ament-Velasquez S.L."/>
            <person name="Kruys A."/>
            <person name="Hutchinson M.I."/>
            <person name="Powell A.J."/>
            <person name="Barry K."/>
            <person name="Miller A.N."/>
            <person name="Grigoriev I.V."/>
            <person name="Debuchy R."/>
            <person name="Gladieux P."/>
            <person name="Thoren M.H."/>
            <person name="Johannesson H."/>
        </authorList>
    </citation>
    <scope>NUCLEOTIDE SEQUENCE</scope>
    <source>
        <strain evidence="2">SMH2532-1</strain>
    </source>
</reference>
<dbReference type="AlphaFoldDB" id="A0AA40CUK8"/>
<comment type="caution">
    <text evidence="2">The sequence shown here is derived from an EMBL/GenBank/DDBJ whole genome shotgun (WGS) entry which is preliminary data.</text>
</comment>
<feature type="region of interest" description="Disordered" evidence="1">
    <location>
        <begin position="47"/>
        <end position="71"/>
    </location>
</feature>
<dbReference type="EMBL" id="JAULSV010000003">
    <property type="protein sequence ID" value="KAK0649853.1"/>
    <property type="molecule type" value="Genomic_DNA"/>
</dbReference>
<evidence type="ECO:0000256" key="1">
    <source>
        <dbReference type="SAM" id="MobiDB-lite"/>
    </source>
</evidence>